<dbReference type="GO" id="GO:0016787">
    <property type="term" value="F:hydrolase activity"/>
    <property type="evidence" value="ECO:0007669"/>
    <property type="project" value="UniProtKB-KW"/>
</dbReference>
<reference evidence="8" key="1">
    <citation type="submission" date="2018-12" db="EMBL/GenBank/DDBJ databases">
        <title>Tengunoibacter tsumagoiensis gen. nov., sp. nov., Dictyobacter kobayashii sp. nov., D. alpinus sp. nov., and D. joshuensis sp. nov. and description of Dictyobacteraceae fam. nov. within the order Ktedonobacterales isolated from Tengu-no-mugimeshi.</title>
        <authorList>
            <person name="Wang C.M."/>
            <person name="Zheng Y."/>
            <person name="Sakai Y."/>
            <person name="Toyoda A."/>
            <person name="Minakuchi Y."/>
            <person name="Abe K."/>
            <person name="Yokota A."/>
            <person name="Yabe S."/>
        </authorList>
    </citation>
    <scope>NUCLEOTIDE SEQUENCE [LARGE SCALE GENOMIC DNA]</scope>
    <source>
        <strain evidence="8">Uno16</strain>
    </source>
</reference>
<dbReference type="SMART" id="SM00849">
    <property type="entry name" value="Lactamase_B"/>
    <property type="match status" value="1"/>
</dbReference>
<dbReference type="PANTHER" id="PTHR42978">
    <property type="entry name" value="QUORUM-QUENCHING LACTONASE YTNP-RELATED-RELATED"/>
    <property type="match status" value="1"/>
</dbReference>
<dbReference type="Gene3D" id="3.60.15.10">
    <property type="entry name" value="Ribonuclease Z/Hydroxyacylglutathione hydrolase-like"/>
    <property type="match status" value="1"/>
</dbReference>
<gene>
    <name evidence="7" type="ORF">KDA_45150</name>
</gene>
<keyword evidence="3" id="KW-0479">Metal-binding</keyword>
<feature type="domain" description="Metallo-beta-lactamase" evidence="6">
    <location>
        <begin position="42"/>
        <end position="259"/>
    </location>
</feature>
<name>A0A402BC86_9CHLR</name>
<evidence type="ECO:0000313" key="8">
    <source>
        <dbReference type="Proteomes" id="UP000287171"/>
    </source>
</evidence>
<dbReference type="InterPro" id="IPR001279">
    <property type="entry name" value="Metallo-B-lactamas"/>
</dbReference>
<keyword evidence="8" id="KW-1185">Reference proteome</keyword>
<dbReference type="OrthoDB" id="333278at2"/>
<organism evidence="7 8">
    <name type="scientific">Dictyobacter alpinus</name>
    <dbReference type="NCBI Taxonomy" id="2014873"/>
    <lineage>
        <taxon>Bacteria</taxon>
        <taxon>Bacillati</taxon>
        <taxon>Chloroflexota</taxon>
        <taxon>Ktedonobacteria</taxon>
        <taxon>Ktedonobacterales</taxon>
        <taxon>Dictyobacteraceae</taxon>
        <taxon>Dictyobacter</taxon>
    </lineage>
</organism>
<dbReference type="SUPFAM" id="SSF56281">
    <property type="entry name" value="Metallo-hydrolase/oxidoreductase"/>
    <property type="match status" value="1"/>
</dbReference>
<dbReference type="EMBL" id="BIFT01000001">
    <property type="protein sequence ID" value="GCE29031.1"/>
    <property type="molecule type" value="Genomic_DNA"/>
</dbReference>
<protein>
    <submittedName>
        <fullName evidence="7">N-acyl homoserine lactonase family protein</fullName>
    </submittedName>
</protein>
<comment type="similarity">
    <text evidence="2">Belongs to the metallo-beta-lactamase superfamily.</text>
</comment>
<dbReference type="Proteomes" id="UP000287171">
    <property type="component" value="Unassembled WGS sequence"/>
</dbReference>
<keyword evidence="4" id="KW-0378">Hydrolase</keyword>
<dbReference type="InterPro" id="IPR036866">
    <property type="entry name" value="RibonucZ/Hydroxyglut_hydro"/>
</dbReference>
<sequence>MRIHAIQTGTVAIKSKQVSGQGSGPLRLINVMLDRTWTERLPIYAWVIEHPEGVIVVDTGETAHAVEAGYFPRWHPYYKSVREWVRPEEEIGPQLRALGITPDDVRWVVMTHLHTDHAGGLHHFPKAQILLSRAEYQAARGFTGQVRGYLPQHWPDWFAPELLDFAPQQFGPFPNSYTLTKAGDVHIVATPGHTVGHCSVVVQDDMHTFFFAGDTSYNERLMLEQVVDGVTTNSTVYQETARQILTYVQSTPTVYLPSHDPEALQRLETRKPAISVKAE</sequence>
<accession>A0A402BC86</accession>
<evidence type="ECO:0000256" key="1">
    <source>
        <dbReference type="ARBA" id="ARBA00001947"/>
    </source>
</evidence>
<keyword evidence="5" id="KW-0862">Zinc</keyword>
<dbReference type="RefSeq" id="WP_126629180.1">
    <property type="nucleotide sequence ID" value="NZ_BIFT01000001.1"/>
</dbReference>
<proteinExistence type="inferred from homology"/>
<evidence type="ECO:0000256" key="2">
    <source>
        <dbReference type="ARBA" id="ARBA00007749"/>
    </source>
</evidence>
<dbReference type="CDD" id="cd07729">
    <property type="entry name" value="AHL_lactonase_MBL-fold"/>
    <property type="match status" value="1"/>
</dbReference>
<dbReference type="PANTHER" id="PTHR42978:SF7">
    <property type="entry name" value="METALLO-HYDROLASE RV2300C-RELATED"/>
    <property type="match status" value="1"/>
</dbReference>
<comment type="cofactor">
    <cofactor evidence="1">
        <name>Zn(2+)</name>
        <dbReference type="ChEBI" id="CHEBI:29105"/>
    </cofactor>
</comment>
<evidence type="ECO:0000256" key="4">
    <source>
        <dbReference type="ARBA" id="ARBA00022801"/>
    </source>
</evidence>
<evidence type="ECO:0000256" key="5">
    <source>
        <dbReference type="ARBA" id="ARBA00022833"/>
    </source>
</evidence>
<comment type="caution">
    <text evidence="7">The sequence shown here is derived from an EMBL/GenBank/DDBJ whole genome shotgun (WGS) entry which is preliminary data.</text>
</comment>
<evidence type="ECO:0000256" key="3">
    <source>
        <dbReference type="ARBA" id="ARBA00022723"/>
    </source>
</evidence>
<dbReference type="Pfam" id="PF00753">
    <property type="entry name" value="Lactamase_B"/>
    <property type="match status" value="1"/>
</dbReference>
<dbReference type="InterPro" id="IPR051013">
    <property type="entry name" value="MBL_superfamily_lactonases"/>
</dbReference>
<evidence type="ECO:0000259" key="6">
    <source>
        <dbReference type="SMART" id="SM00849"/>
    </source>
</evidence>
<dbReference type="GO" id="GO:0046872">
    <property type="term" value="F:metal ion binding"/>
    <property type="evidence" value="ECO:0007669"/>
    <property type="project" value="UniProtKB-KW"/>
</dbReference>
<evidence type="ECO:0000313" key="7">
    <source>
        <dbReference type="EMBL" id="GCE29031.1"/>
    </source>
</evidence>
<dbReference type="AlphaFoldDB" id="A0A402BC86"/>